<dbReference type="InterPro" id="IPR004358">
    <property type="entry name" value="Sig_transdc_His_kin-like_C"/>
</dbReference>
<evidence type="ECO:0000256" key="11">
    <source>
        <dbReference type="ARBA" id="ARBA00022840"/>
    </source>
</evidence>
<dbReference type="CDD" id="cd16922">
    <property type="entry name" value="HATPase_EvgS-ArcB-TorS-like"/>
    <property type="match status" value="1"/>
</dbReference>
<dbReference type="SUPFAM" id="SSF47226">
    <property type="entry name" value="Histidine-containing phosphotransfer domain, HPT domain"/>
    <property type="match status" value="1"/>
</dbReference>
<dbReference type="SUPFAM" id="SSF55874">
    <property type="entry name" value="ATPase domain of HSP90 chaperone/DNA topoisomerase II/histidine kinase"/>
    <property type="match status" value="1"/>
</dbReference>
<dbReference type="InterPro" id="IPR036097">
    <property type="entry name" value="HisK_dim/P_sf"/>
</dbReference>
<evidence type="ECO:0000256" key="3">
    <source>
        <dbReference type="ARBA" id="ARBA00006402"/>
    </source>
</evidence>
<dbReference type="Gene3D" id="3.30.450.20">
    <property type="entry name" value="PAS domain"/>
    <property type="match status" value="1"/>
</dbReference>
<keyword evidence="8" id="KW-0812">Transmembrane</keyword>
<accession>A0A6G6WD41</accession>
<proteinExistence type="inferred from homology"/>
<evidence type="ECO:0000259" key="22">
    <source>
        <dbReference type="PROSITE" id="PS50110"/>
    </source>
</evidence>
<keyword evidence="10" id="KW-0418">Kinase</keyword>
<sequence length="946" mass="103113">MELSELYRDIVETSPDGIWVIDLEGRTLFANPEIARIHRIPLEDAARLTVFDTLDEPGQEQFRAHLRDVRSGRVNQAEVEVHWVRSDGEPVWMLCRESALLDRDGEAWALLHRYTDHTTQHELVASLRASEDALADQVAQNNLMQAVASAANEAETLRDVLLQARHMVLLHDDWERARAFVPAADGSGRVEPFYAVEGDAEADREDPFAATELELAQQSHDRRAAVWDERRLTIAFPVVLDEDVYAVIAITSAPPLWRFELIESMAGRVAEQLARVAWRERAQRELSQARDAAEEASRQKSEFLATMSHEIRTPLNGVIGLNDLLLRTALSLEQQRLSTGVQVASRALLGLINDILDFSKIEAGRMELEHLDFEIRPLLEQVAGILNEAARDKGLDLVVSCHPDVPAVLGGDPTRLAQVVTNLVSNAVKFTERGGVIVRATTAPVEAEAESGEPDGPPREQVQLQVSVGDTGVGVPQTKVEDLFDPFTQADSSTTRIYGGTGLGLAISREIVEAMGGSLSYAPNFGGGSIFTATFVLDVGNQDGAGDPSGSTADAHARRALAGRRALVVDDNETNRIIAREQLAWWGVESDEAPSVDEGLARLGSATYDVVLLDLAMPQQDGLDLARQVRADHANDDLRLLMLTSVTTLPPEQLREAGVDEVLAKPVLSSVLRSTLLRLLVDEPRPEAVSEPEPVRTQTKGHVLVVEDNAVNQMVATGLLGALGYTTETADDGLAAIEATQARDFDLILMDVQMPRMDGYTATRHIREAEDGARRPIIAMTAAAVEGERERCLEAGMDDFLTKPVDPKRLAETLERWLSRPAYAERLEIARLSELRELDDGVGPSYIDRAIGNFLRSAVSDAEALTAAVSEGDPTAVRSFAHRMAGAALNLGAQALGTTAREVEERAVAGDVAGAAALLPRLGADLEADLEALRAYQREQFPLRAL</sequence>
<keyword evidence="27" id="KW-1185">Reference proteome</keyword>
<organism evidence="26 27">
    <name type="scientific">Nocardioides anomalus</name>
    <dbReference type="NCBI Taxonomy" id="2712223"/>
    <lineage>
        <taxon>Bacteria</taxon>
        <taxon>Bacillati</taxon>
        <taxon>Actinomycetota</taxon>
        <taxon>Actinomycetes</taxon>
        <taxon>Propionibacteriales</taxon>
        <taxon>Nocardioidaceae</taxon>
        <taxon>Nocardioides</taxon>
    </lineage>
</organism>
<keyword evidence="12" id="KW-1133">Transmembrane helix</keyword>
<name>A0A6G6WD41_9ACTN</name>
<gene>
    <name evidence="26" type="ORF">G5V58_09475</name>
</gene>
<dbReference type="PROSITE" id="PS50109">
    <property type="entry name" value="HIS_KIN"/>
    <property type="match status" value="1"/>
</dbReference>
<evidence type="ECO:0000259" key="25">
    <source>
        <dbReference type="PROSITE" id="PS50894"/>
    </source>
</evidence>
<evidence type="ECO:0000259" key="23">
    <source>
        <dbReference type="PROSITE" id="PS50112"/>
    </source>
</evidence>
<feature type="modified residue" description="4-aspartylphosphate" evidence="19">
    <location>
        <position position="614"/>
    </location>
</feature>
<evidence type="ECO:0000256" key="8">
    <source>
        <dbReference type="ARBA" id="ARBA00022692"/>
    </source>
</evidence>
<dbReference type="InterPro" id="IPR035965">
    <property type="entry name" value="PAS-like_dom_sf"/>
</dbReference>
<evidence type="ECO:0000256" key="2">
    <source>
        <dbReference type="ARBA" id="ARBA00004651"/>
    </source>
</evidence>
<keyword evidence="7" id="KW-0808">Transferase</keyword>
<evidence type="ECO:0000256" key="12">
    <source>
        <dbReference type="ARBA" id="ARBA00022989"/>
    </source>
</evidence>
<keyword evidence="11" id="KW-0067">ATP-binding</keyword>
<dbReference type="GO" id="GO:0000155">
    <property type="term" value="F:phosphorelay sensor kinase activity"/>
    <property type="evidence" value="ECO:0007669"/>
    <property type="project" value="InterPro"/>
</dbReference>
<reference evidence="26 27" key="1">
    <citation type="submission" date="2020-02" db="EMBL/GenBank/DDBJ databases">
        <title>Full genome sequence of Nocardioides sp. R-3366.</title>
        <authorList>
            <person name="Im W.-T."/>
        </authorList>
    </citation>
    <scope>NUCLEOTIDE SEQUENCE [LARGE SCALE GENOMIC DNA]</scope>
    <source>
        <strain evidence="26 27">R-3366</strain>
    </source>
</reference>
<dbReference type="SUPFAM" id="SSF47384">
    <property type="entry name" value="Homodimeric domain of signal transducing histidine kinase"/>
    <property type="match status" value="1"/>
</dbReference>
<dbReference type="PANTHER" id="PTHR45339:SF1">
    <property type="entry name" value="HYBRID SIGNAL TRANSDUCTION HISTIDINE KINASE J"/>
    <property type="match status" value="1"/>
</dbReference>
<keyword evidence="6 19" id="KW-0597">Phosphoprotein</keyword>
<dbReference type="SMART" id="SM00448">
    <property type="entry name" value="REC"/>
    <property type="match status" value="2"/>
</dbReference>
<dbReference type="InterPro" id="IPR036641">
    <property type="entry name" value="HPT_dom_sf"/>
</dbReference>
<feature type="modified residue" description="Phosphohistidine" evidence="18">
    <location>
        <position position="882"/>
    </location>
</feature>
<evidence type="ECO:0000313" key="26">
    <source>
        <dbReference type="EMBL" id="QIG42960.1"/>
    </source>
</evidence>
<dbReference type="SMART" id="SM00388">
    <property type="entry name" value="HisKA"/>
    <property type="match status" value="1"/>
</dbReference>
<evidence type="ECO:0000256" key="7">
    <source>
        <dbReference type="ARBA" id="ARBA00022679"/>
    </source>
</evidence>
<dbReference type="InterPro" id="IPR008207">
    <property type="entry name" value="Sig_transdc_His_kin_Hpt_dom"/>
</dbReference>
<dbReference type="CDD" id="cd17546">
    <property type="entry name" value="REC_hyHK_CKI1_RcsC-like"/>
    <property type="match status" value="1"/>
</dbReference>
<feature type="domain" description="Response regulatory" evidence="22">
    <location>
        <begin position="702"/>
        <end position="818"/>
    </location>
</feature>
<dbReference type="PRINTS" id="PR00344">
    <property type="entry name" value="BCTRLSENSOR"/>
</dbReference>
<dbReference type="InterPro" id="IPR011006">
    <property type="entry name" value="CheY-like_superfamily"/>
</dbReference>
<dbReference type="NCBIfam" id="TIGR00229">
    <property type="entry name" value="sensory_box"/>
    <property type="match status" value="1"/>
</dbReference>
<dbReference type="InterPro" id="IPR005467">
    <property type="entry name" value="His_kinase_dom"/>
</dbReference>
<comment type="catalytic activity">
    <reaction evidence="1">
        <text>ATP + protein L-histidine = ADP + protein N-phospho-L-histidine.</text>
        <dbReference type="EC" id="2.7.13.3"/>
    </reaction>
</comment>
<evidence type="ECO:0000256" key="5">
    <source>
        <dbReference type="ARBA" id="ARBA00022475"/>
    </source>
</evidence>
<dbReference type="PROSITE" id="PS50112">
    <property type="entry name" value="PAS"/>
    <property type="match status" value="1"/>
</dbReference>
<dbReference type="CDD" id="cd00130">
    <property type="entry name" value="PAS"/>
    <property type="match status" value="1"/>
</dbReference>
<feature type="domain" description="PAC" evidence="24">
    <location>
        <begin position="77"/>
        <end position="129"/>
    </location>
</feature>
<keyword evidence="14" id="KW-0472">Membrane</keyword>
<dbReference type="Pfam" id="PF00072">
    <property type="entry name" value="Response_reg"/>
    <property type="match status" value="2"/>
</dbReference>
<keyword evidence="20" id="KW-0175">Coiled coil</keyword>
<dbReference type="Gene3D" id="3.30.565.10">
    <property type="entry name" value="Histidine kinase-like ATPase, C-terminal domain"/>
    <property type="match status" value="1"/>
</dbReference>
<dbReference type="Pfam" id="PF01627">
    <property type="entry name" value="Hpt"/>
    <property type="match status" value="1"/>
</dbReference>
<dbReference type="InterPro" id="IPR000014">
    <property type="entry name" value="PAS"/>
</dbReference>
<feature type="domain" description="Response regulatory" evidence="22">
    <location>
        <begin position="565"/>
        <end position="680"/>
    </location>
</feature>
<dbReference type="CDD" id="cd00082">
    <property type="entry name" value="HisKA"/>
    <property type="match status" value="1"/>
</dbReference>
<feature type="modified residue" description="4-aspartylphosphate" evidence="19">
    <location>
        <position position="751"/>
    </location>
</feature>
<dbReference type="Pfam" id="PF02518">
    <property type="entry name" value="HATPase_c"/>
    <property type="match status" value="1"/>
</dbReference>
<dbReference type="InterPro" id="IPR013767">
    <property type="entry name" value="PAS_fold"/>
</dbReference>
<evidence type="ECO:0000256" key="18">
    <source>
        <dbReference type="PROSITE-ProRule" id="PRU00110"/>
    </source>
</evidence>
<evidence type="ECO:0000259" key="21">
    <source>
        <dbReference type="PROSITE" id="PS50109"/>
    </source>
</evidence>
<keyword evidence="9" id="KW-0547">Nucleotide-binding</keyword>
<dbReference type="AlphaFoldDB" id="A0A6G6WD41"/>
<evidence type="ECO:0000256" key="9">
    <source>
        <dbReference type="ARBA" id="ARBA00022741"/>
    </source>
</evidence>
<dbReference type="SUPFAM" id="SSF52172">
    <property type="entry name" value="CheY-like"/>
    <property type="match status" value="2"/>
</dbReference>
<dbReference type="PANTHER" id="PTHR45339">
    <property type="entry name" value="HYBRID SIGNAL TRANSDUCTION HISTIDINE KINASE J"/>
    <property type="match status" value="1"/>
</dbReference>
<dbReference type="SMART" id="SM00091">
    <property type="entry name" value="PAS"/>
    <property type="match status" value="1"/>
</dbReference>
<dbReference type="GO" id="GO:0005886">
    <property type="term" value="C:plasma membrane"/>
    <property type="evidence" value="ECO:0007669"/>
    <property type="project" value="UniProtKB-SubCell"/>
</dbReference>
<evidence type="ECO:0000256" key="20">
    <source>
        <dbReference type="SAM" id="Coils"/>
    </source>
</evidence>
<comment type="similarity">
    <text evidence="3">In the N-terminal section; belongs to the phytochrome family.</text>
</comment>
<evidence type="ECO:0000256" key="10">
    <source>
        <dbReference type="ARBA" id="ARBA00022777"/>
    </source>
</evidence>
<evidence type="ECO:0000256" key="1">
    <source>
        <dbReference type="ARBA" id="ARBA00000085"/>
    </source>
</evidence>
<dbReference type="Gene3D" id="1.10.287.130">
    <property type="match status" value="1"/>
</dbReference>
<dbReference type="KEGG" id="nano:G5V58_09475"/>
<comment type="subcellular location">
    <subcellularLocation>
        <location evidence="2">Cell membrane</location>
        <topology evidence="2">Multi-pass membrane protein</topology>
    </subcellularLocation>
</comment>
<dbReference type="FunFam" id="1.10.287.130:FF:000002">
    <property type="entry name" value="Two-component osmosensing histidine kinase"/>
    <property type="match status" value="1"/>
</dbReference>
<feature type="domain" description="PAS" evidence="23">
    <location>
        <begin position="3"/>
        <end position="73"/>
    </location>
</feature>
<feature type="domain" description="HPt" evidence="25">
    <location>
        <begin position="843"/>
        <end position="936"/>
    </location>
</feature>
<dbReference type="Pfam" id="PF00512">
    <property type="entry name" value="HisKA"/>
    <property type="match status" value="1"/>
</dbReference>
<dbReference type="InterPro" id="IPR003594">
    <property type="entry name" value="HATPase_dom"/>
</dbReference>
<protein>
    <recommendedName>
        <fullName evidence="17">Circadian input-output histidine kinase CikA</fullName>
        <ecNumber evidence="4">2.7.13.3</ecNumber>
    </recommendedName>
    <alternativeName>
        <fullName evidence="16">Sensory/regulatory protein RpfC</fullName>
    </alternativeName>
</protein>
<dbReference type="PROSITE" id="PS50110">
    <property type="entry name" value="RESPONSE_REGULATORY"/>
    <property type="match status" value="2"/>
</dbReference>
<dbReference type="SMART" id="SM00387">
    <property type="entry name" value="HATPase_c"/>
    <property type="match status" value="1"/>
</dbReference>
<dbReference type="RefSeq" id="WP_165231529.1">
    <property type="nucleotide sequence ID" value="NZ_CP049257.1"/>
</dbReference>
<evidence type="ECO:0000256" key="17">
    <source>
        <dbReference type="ARBA" id="ARBA00074306"/>
    </source>
</evidence>
<keyword evidence="5" id="KW-1003">Cell membrane</keyword>
<dbReference type="InterPro" id="IPR000700">
    <property type="entry name" value="PAS-assoc_C"/>
</dbReference>
<dbReference type="PROSITE" id="PS50113">
    <property type="entry name" value="PAC"/>
    <property type="match status" value="1"/>
</dbReference>
<evidence type="ECO:0000256" key="14">
    <source>
        <dbReference type="ARBA" id="ARBA00023136"/>
    </source>
</evidence>
<evidence type="ECO:0000256" key="4">
    <source>
        <dbReference type="ARBA" id="ARBA00012438"/>
    </source>
</evidence>
<dbReference type="Gene3D" id="1.20.120.160">
    <property type="entry name" value="HPT domain"/>
    <property type="match status" value="1"/>
</dbReference>
<evidence type="ECO:0000313" key="27">
    <source>
        <dbReference type="Proteomes" id="UP000502996"/>
    </source>
</evidence>
<dbReference type="GO" id="GO:0006355">
    <property type="term" value="P:regulation of DNA-templated transcription"/>
    <property type="evidence" value="ECO:0007669"/>
    <property type="project" value="InterPro"/>
</dbReference>
<dbReference type="EC" id="2.7.13.3" evidence="4"/>
<comment type="subunit">
    <text evidence="15">At low DSF concentrations, interacts with RpfF.</text>
</comment>
<dbReference type="InterPro" id="IPR001789">
    <property type="entry name" value="Sig_transdc_resp-reg_receiver"/>
</dbReference>
<dbReference type="PROSITE" id="PS50894">
    <property type="entry name" value="HPT"/>
    <property type="match status" value="1"/>
</dbReference>
<dbReference type="CDD" id="cd00156">
    <property type="entry name" value="REC"/>
    <property type="match status" value="1"/>
</dbReference>
<evidence type="ECO:0000256" key="15">
    <source>
        <dbReference type="ARBA" id="ARBA00064003"/>
    </source>
</evidence>
<dbReference type="EMBL" id="CP049257">
    <property type="protein sequence ID" value="QIG42960.1"/>
    <property type="molecule type" value="Genomic_DNA"/>
</dbReference>
<dbReference type="GO" id="GO:0005524">
    <property type="term" value="F:ATP binding"/>
    <property type="evidence" value="ECO:0007669"/>
    <property type="project" value="UniProtKB-KW"/>
</dbReference>
<dbReference type="InterPro" id="IPR003661">
    <property type="entry name" value="HisK_dim/P_dom"/>
</dbReference>
<evidence type="ECO:0000256" key="19">
    <source>
        <dbReference type="PROSITE-ProRule" id="PRU00169"/>
    </source>
</evidence>
<keyword evidence="13" id="KW-0902">Two-component regulatory system</keyword>
<dbReference type="FunFam" id="3.30.565.10:FF:000010">
    <property type="entry name" value="Sensor histidine kinase RcsC"/>
    <property type="match status" value="1"/>
</dbReference>
<dbReference type="Proteomes" id="UP000502996">
    <property type="component" value="Chromosome"/>
</dbReference>
<dbReference type="Gene3D" id="3.40.50.2300">
    <property type="match status" value="2"/>
</dbReference>
<evidence type="ECO:0000256" key="6">
    <source>
        <dbReference type="ARBA" id="ARBA00022553"/>
    </source>
</evidence>
<dbReference type="InterPro" id="IPR036890">
    <property type="entry name" value="HATPase_C_sf"/>
</dbReference>
<feature type="coiled-coil region" evidence="20">
    <location>
        <begin position="279"/>
        <end position="306"/>
    </location>
</feature>
<evidence type="ECO:0000259" key="24">
    <source>
        <dbReference type="PROSITE" id="PS50113"/>
    </source>
</evidence>
<evidence type="ECO:0000256" key="16">
    <source>
        <dbReference type="ARBA" id="ARBA00068150"/>
    </source>
</evidence>
<feature type="domain" description="Histidine kinase" evidence="21">
    <location>
        <begin position="306"/>
        <end position="539"/>
    </location>
</feature>
<dbReference type="Pfam" id="PF00989">
    <property type="entry name" value="PAS"/>
    <property type="match status" value="1"/>
</dbReference>
<dbReference type="SUPFAM" id="SSF55785">
    <property type="entry name" value="PYP-like sensor domain (PAS domain)"/>
    <property type="match status" value="1"/>
</dbReference>
<evidence type="ECO:0000256" key="13">
    <source>
        <dbReference type="ARBA" id="ARBA00023012"/>
    </source>
</evidence>